<dbReference type="RefSeq" id="WP_078786720.1">
    <property type="nucleotide sequence ID" value="NZ_FMTO01000004.1"/>
</dbReference>
<evidence type="ECO:0000313" key="2">
    <source>
        <dbReference type="Proteomes" id="UP000189857"/>
    </source>
</evidence>
<dbReference type="InterPro" id="IPR058532">
    <property type="entry name" value="YjbR/MT2646/Rv2570-like"/>
</dbReference>
<dbReference type="OrthoDB" id="9789813at2"/>
<dbReference type="PANTHER" id="PTHR35145">
    <property type="entry name" value="CYTOPLASMIC PROTEIN-RELATED"/>
    <property type="match status" value="1"/>
</dbReference>
<dbReference type="SUPFAM" id="SSF142906">
    <property type="entry name" value="YjbR-like"/>
    <property type="match status" value="1"/>
</dbReference>
<reference evidence="1 2" key="1">
    <citation type="submission" date="2017-02" db="EMBL/GenBank/DDBJ databases">
        <authorList>
            <person name="Peterson S.W."/>
        </authorList>
    </citation>
    <scope>NUCLEOTIDE SEQUENCE [LARGE SCALE GENOMIC DNA]</scope>
    <source>
        <strain evidence="1 2">ATCC 17233</strain>
    </source>
</reference>
<evidence type="ECO:0000313" key="1">
    <source>
        <dbReference type="EMBL" id="SJZ56676.1"/>
    </source>
</evidence>
<sequence>MNKDLKEKVFKYIKKEYGVDPEFLWARTPDSAIFRHDDNKKWFALVAPIRYEKLGLKRDGDVYFINLKIDDPVFLDVLLQQEGCFPAYHMNKRYWITVILDGTVSFKDVCSFIDFSYGATASAKKKEKSRPPKEWVIPANPKFYDVEHAFDTETEVNWKQGNGIKAGDTVFMYVAAPVSAIMYKCTVLETDIPYTYQDKNLNITSLMKIKLEKRYDRELFTFDILKEEYGIYAIRGPRRIPDSLSRDL</sequence>
<protein>
    <submittedName>
        <fullName evidence="1">Predicted DNA-binding protein, MmcQ/YjbR family</fullName>
    </submittedName>
</protein>
<dbReference type="Gene3D" id="3.90.1150.30">
    <property type="match status" value="1"/>
</dbReference>
<name>A0A1T4LPW9_9FIRM</name>
<gene>
    <name evidence="1" type="ORF">SAMN02745110_00862</name>
</gene>
<dbReference type="Pfam" id="PF04237">
    <property type="entry name" value="YjbR"/>
    <property type="match status" value="1"/>
</dbReference>
<dbReference type="GO" id="GO:0003677">
    <property type="term" value="F:DNA binding"/>
    <property type="evidence" value="ECO:0007669"/>
    <property type="project" value="UniProtKB-KW"/>
</dbReference>
<dbReference type="InterPro" id="IPR007351">
    <property type="entry name" value="YjbR"/>
</dbReference>
<dbReference type="PANTHER" id="PTHR35145:SF1">
    <property type="entry name" value="CYTOPLASMIC PROTEIN"/>
    <property type="match status" value="1"/>
</dbReference>
<keyword evidence="2" id="KW-1185">Reference proteome</keyword>
<dbReference type="AlphaFoldDB" id="A0A1T4LPW9"/>
<dbReference type="InterPro" id="IPR038056">
    <property type="entry name" value="YjbR-like_sf"/>
</dbReference>
<proteinExistence type="predicted"/>
<dbReference type="EMBL" id="FUXA01000006">
    <property type="protein sequence ID" value="SJZ56676.1"/>
    <property type="molecule type" value="Genomic_DNA"/>
</dbReference>
<keyword evidence="1" id="KW-0238">DNA-binding</keyword>
<dbReference type="Proteomes" id="UP000189857">
    <property type="component" value="Unassembled WGS sequence"/>
</dbReference>
<organism evidence="1 2">
    <name type="scientific">Eubacterium ruminantium</name>
    <dbReference type="NCBI Taxonomy" id="42322"/>
    <lineage>
        <taxon>Bacteria</taxon>
        <taxon>Bacillati</taxon>
        <taxon>Bacillota</taxon>
        <taxon>Clostridia</taxon>
        <taxon>Eubacteriales</taxon>
        <taxon>Eubacteriaceae</taxon>
        <taxon>Eubacterium</taxon>
    </lineage>
</organism>
<accession>A0A1T4LPW9</accession>